<keyword evidence="2 6" id="KW-0540">Nuclease</keyword>
<sequence>MTAVAVVGDTGALLAAYAGEEPDHDACLKALRTVGHLVISPLVLAELDYLARQSLGATMAMRILDDIIDRCAIGRFEVPEVGAHLATARAVMRQYPDLNIGLTDAINVALAAEFRTDAVLTVDRRHFRAIRPLTNHGAFRLLPDDLDG</sequence>
<keyword evidence="5 6" id="KW-0460">Magnesium</keyword>
<keyword evidence="3 6" id="KW-0479">Metal-binding</keyword>
<dbReference type="RefSeq" id="WP_326846466.1">
    <property type="nucleotide sequence ID" value="NZ_WBOF01000001.1"/>
</dbReference>
<gene>
    <name evidence="6" type="primary">vapC</name>
    <name evidence="8" type="ORF">F7Q99_09470</name>
</gene>
<evidence type="ECO:0000256" key="4">
    <source>
        <dbReference type="ARBA" id="ARBA00022801"/>
    </source>
</evidence>
<keyword evidence="6" id="KW-0800">Toxin</keyword>
<proteinExistence type="inferred from homology"/>
<comment type="caution">
    <text evidence="8">The sequence shown here is derived from an EMBL/GenBank/DDBJ whole genome shotgun (WGS) entry which is preliminary data.</text>
</comment>
<evidence type="ECO:0000256" key="2">
    <source>
        <dbReference type="ARBA" id="ARBA00022722"/>
    </source>
</evidence>
<dbReference type="GO" id="GO:0016787">
    <property type="term" value="F:hydrolase activity"/>
    <property type="evidence" value="ECO:0007669"/>
    <property type="project" value="UniProtKB-KW"/>
</dbReference>
<keyword evidence="1 6" id="KW-1277">Toxin-antitoxin system</keyword>
<dbReference type="InterPro" id="IPR002716">
    <property type="entry name" value="PIN_dom"/>
</dbReference>
<name>A0A6N7KQ91_9ACTN</name>
<dbReference type="EC" id="3.1.-.-" evidence="6"/>
<evidence type="ECO:0000256" key="3">
    <source>
        <dbReference type="ARBA" id="ARBA00022723"/>
    </source>
</evidence>
<accession>A0A6N7KQ91</accession>
<evidence type="ECO:0000259" key="7">
    <source>
        <dbReference type="Pfam" id="PF01850"/>
    </source>
</evidence>
<evidence type="ECO:0000256" key="5">
    <source>
        <dbReference type="ARBA" id="ARBA00022842"/>
    </source>
</evidence>
<comment type="function">
    <text evidence="6">Toxic component of a toxin-antitoxin (TA) system. An RNase.</text>
</comment>
<keyword evidence="9" id="KW-1185">Reference proteome</keyword>
<keyword evidence="4 6" id="KW-0378">Hydrolase</keyword>
<reference evidence="8 9" key="1">
    <citation type="submission" date="2019-09" db="EMBL/GenBank/DDBJ databases">
        <title>Genome Sequences of Streptomyces kaniharaensis ATCC 21070.</title>
        <authorList>
            <person name="Zhu W."/>
            <person name="De Crecy-Lagard V."/>
            <person name="Richards N.G."/>
        </authorList>
    </citation>
    <scope>NUCLEOTIDE SEQUENCE [LARGE SCALE GENOMIC DNA]</scope>
    <source>
        <strain evidence="8 9">SF-557</strain>
    </source>
</reference>
<evidence type="ECO:0000313" key="9">
    <source>
        <dbReference type="Proteomes" id="UP000450000"/>
    </source>
</evidence>
<organism evidence="8 9">
    <name type="scientific">Streptomyces kaniharaensis</name>
    <dbReference type="NCBI Taxonomy" id="212423"/>
    <lineage>
        <taxon>Bacteria</taxon>
        <taxon>Bacillati</taxon>
        <taxon>Actinomycetota</taxon>
        <taxon>Actinomycetes</taxon>
        <taxon>Kitasatosporales</taxon>
        <taxon>Streptomycetaceae</taxon>
        <taxon>Streptomyces</taxon>
    </lineage>
</organism>
<dbReference type="Pfam" id="PF01850">
    <property type="entry name" value="PIN"/>
    <property type="match status" value="1"/>
</dbReference>
<dbReference type="SUPFAM" id="SSF88723">
    <property type="entry name" value="PIN domain-like"/>
    <property type="match status" value="1"/>
</dbReference>
<dbReference type="GO" id="GO:0000287">
    <property type="term" value="F:magnesium ion binding"/>
    <property type="evidence" value="ECO:0007669"/>
    <property type="project" value="UniProtKB-UniRule"/>
</dbReference>
<evidence type="ECO:0000256" key="1">
    <source>
        <dbReference type="ARBA" id="ARBA00022649"/>
    </source>
</evidence>
<dbReference type="EMBL" id="WBOF01000001">
    <property type="protein sequence ID" value="MQS12507.1"/>
    <property type="molecule type" value="Genomic_DNA"/>
</dbReference>
<dbReference type="GO" id="GO:0090729">
    <property type="term" value="F:toxin activity"/>
    <property type="evidence" value="ECO:0007669"/>
    <property type="project" value="UniProtKB-KW"/>
</dbReference>
<feature type="domain" description="PIN" evidence="7">
    <location>
        <begin position="9"/>
        <end position="129"/>
    </location>
</feature>
<dbReference type="Proteomes" id="UP000450000">
    <property type="component" value="Unassembled WGS sequence"/>
</dbReference>
<protein>
    <recommendedName>
        <fullName evidence="6">Ribonuclease VapC</fullName>
        <shortName evidence="6">RNase VapC</shortName>
        <ecNumber evidence="6">3.1.-.-</ecNumber>
    </recommendedName>
    <alternativeName>
        <fullName evidence="6">Toxin VapC</fullName>
    </alternativeName>
</protein>
<dbReference type="InterPro" id="IPR029060">
    <property type="entry name" value="PIN-like_dom_sf"/>
</dbReference>
<dbReference type="HAMAP" id="MF_00265">
    <property type="entry name" value="VapC_Nob1"/>
    <property type="match status" value="1"/>
</dbReference>
<comment type="cofactor">
    <cofactor evidence="6">
        <name>Mg(2+)</name>
        <dbReference type="ChEBI" id="CHEBI:18420"/>
    </cofactor>
</comment>
<comment type="similarity">
    <text evidence="6">Belongs to the PINc/VapC protein family.</text>
</comment>
<dbReference type="GO" id="GO:0004540">
    <property type="term" value="F:RNA nuclease activity"/>
    <property type="evidence" value="ECO:0007669"/>
    <property type="project" value="InterPro"/>
</dbReference>
<evidence type="ECO:0000313" key="8">
    <source>
        <dbReference type="EMBL" id="MQS12507.1"/>
    </source>
</evidence>
<evidence type="ECO:0000256" key="6">
    <source>
        <dbReference type="HAMAP-Rule" id="MF_00265"/>
    </source>
</evidence>
<dbReference type="Gene3D" id="3.40.50.1010">
    <property type="entry name" value="5'-nuclease"/>
    <property type="match status" value="1"/>
</dbReference>
<dbReference type="AlphaFoldDB" id="A0A6N7KQ91"/>
<feature type="binding site" evidence="6">
    <location>
        <position position="104"/>
    </location>
    <ligand>
        <name>Mg(2+)</name>
        <dbReference type="ChEBI" id="CHEBI:18420"/>
    </ligand>
</feature>
<dbReference type="InterPro" id="IPR022907">
    <property type="entry name" value="VapC_family"/>
</dbReference>
<feature type="binding site" evidence="6">
    <location>
        <position position="9"/>
    </location>
    <ligand>
        <name>Mg(2+)</name>
        <dbReference type="ChEBI" id="CHEBI:18420"/>
    </ligand>
</feature>